<dbReference type="GO" id="GO:0046854">
    <property type="term" value="P:phosphatidylinositol phosphate biosynthetic process"/>
    <property type="evidence" value="ECO:0007669"/>
    <property type="project" value="InterPro"/>
</dbReference>
<keyword evidence="10" id="KW-1185">Reference proteome</keyword>
<feature type="binding site" evidence="7">
    <location>
        <position position="89"/>
    </location>
    <ligand>
        <name>Mg(2+)</name>
        <dbReference type="ChEBI" id="CHEBI:18420"/>
        <label>1</label>
        <note>catalytic</note>
    </ligand>
</feature>
<comment type="cofactor">
    <cofactor evidence="2 7 8">
        <name>Mg(2+)</name>
        <dbReference type="ChEBI" id="CHEBI:18420"/>
    </cofactor>
</comment>
<dbReference type="EMBL" id="MU003769">
    <property type="protein sequence ID" value="KAF2725077.1"/>
    <property type="molecule type" value="Genomic_DNA"/>
</dbReference>
<dbReference type="EC" id="3.1.3.25" evidence="8"/>
<reference evidence="9" key="1">
    <citation type="journal article" date="2020" name="Stud. Mycol.">
        <title>101 Dothideomycetes genomes: a test case for predicting lifestyles and emergence of pathogens.</title>
        <authorList>
            <person name="Haridas S."/>
            <person name="Albert R."/>
            <person name="Binder M."/>
            <person name="Bloem J."/>
            <person name="Labutti K."/>
            <person name="Salamov A."/>
            <person name="Andreopoulos B."/>
            <person name="Baker S."/>
            <person name="Barry K."/>
            <person name="Bills G."/>
            <person name="Bluhm B."/>
            <person name="Cannon C."/>
            <person name="Castanera R."/>
            <person name="Culley D."/>
            <person name="Daum C."/>
            <person name="Ezra D."/>
            <person name="Gonzalez J."/>
            <person name="Henrissat B."/>
            <person name="Kuo A."/>
            <person name="Liang C."/>
            <person name="Lipzen A."/>
            <person name="Lutzoni F."/>
            <person name="Magnuson J."/>
            <person name="Mondo S."/>
            <person name="Nolan M."/>
            <person name="Ohm R."/>
            <person name="Pangilinan J."/>
            <person name="Park H.-J."/>
            <person name="Ramirez L."/>
            <person name="Alfaro M."/>
            <person name="Sun H."/>
            <person name="Tritt A."/>
            <person name="Yoshinaga Y."/>
            <person name="Zwiers L.-H."/>
            <person name="Turgeon B."/>
            <person name="Goodwin S."/>
            <person name="Spatafora J."/>
            <person name="Crous P."/>
            <person name="Grigoriev I."/>
        </authorList>
    </citation>
    <scope>NUCLEOTIDE SEQUENCE</scope>
    <source>
        <strain evidence="9">CBS 116435</strain>
    </source>
</reference>
<evidence type="ECO:0000256" key="6">
    <source>
        <dbReference type="ARBA" id="ARBA00022842"/>
    </source>
</evidence>
<evidence type="ECO:0000256" key="5">
    <source>
        <dbReference type="ARBA" id="ARBA00022801"/>
    </source>
</evidence>
<feature type="binding site" evidence="7">
    <location>
        <position position="234"/>
    </location>
    <ligand>
        <name>Mg(2+)</name>
        <dbReference type="ChEBI" id="CHEBI:18420"/>
        <label>1</label>
        <note>catalytic</note>
    </ligand>
</feature>
<gene>
    <name evidence="9" type="ORF">K431DRAFT_317982</name>
</gene>
<dbReference type="AlphaFoldDB" id="A0A9P4QHX5"/>
<feature type="binding site" evidence="7">
    <location>
        <position position="91"/>
    </location>
    <ligand>
        <name>Mg(2+)</name>
        <dbReference type="ChEBI" id="CHEBI:18420"/>
        <label>1</label>
        <note>catalytic</note>
    </ligand>
</feature>
<dbReference type="InterPro" id="IPR033942">
    <property type="entry name" value="IMPase"/>
</dbReference>
<dbReference type="Pfam" id="PF00459">
    <property type="entry name" value="Inositol_P"/>
    <property type="match status" value="1"/>
</dbReference>
<dbReference type="InterPro" id="IPR020583">
    <property type="entry name" value="Inositol_monoP_metal-BS"/>
</dbReference>
<keyword evidence="6 7" id="KW-0460">Magnesium</keyword>
<evidence type="ECO:0000256" key="3">
    <source>
        <dbReference type="ARBA" id="ARBA00009759"/>
    </source>
</evidence>
<keyword evidence="5 8" id="KW-0378">Hydrolase</keyword>
<evidence type="ECO:0000256" key="7">
    <source>
        <dbReference type="PIRSR" id="PIRSR600760-2"/>
    </source>
</evidence>
<dbReference type="CDD" id="cd01639">
    <property type="entry name" value="IMPase"/>
    <property type="match status" value="1"/>
</dbReference>
<dbReference type="Gene3D" id="3.40.190.80">
    <property type="match status" value="1"/>
</dbReference>
<comment type="catalytic activity">
    <reaction evidence="1 8">
        <text>a myo-inositol phosphate + H2O = myo-inositol + phosphate</text>
        <dbReference type="Rhea" id="RHEA:24056"/>
        <dbReference type="ChEBI" id="CHEBI:15377"/>
        <dbReference type="ChEBI" id="CHEBI:17268"/>
        <dbReference type="ChEBI" id="CHEBI:43474"/>
        <dbReference type="ChEBI" id="CHEBI:84139"/>
        <dbReference type="EC" id="3.1.3.25"/>
    </reaction>
</comment>
<dbReference type="GO" id="GO:0046872">
    <property type="term" value="F:metal ion binding"/>
    <property type="evidence" value="ECO:0007669"/>
    <property type="project" value="UniProtKB-KW"/>
</dbReference>
<dbReference type="SUPFAM" id="SSF56655">
    <property type="entry name" value="Carbohydrate phosphatase"/>
    <property type="match status" value="1"/>
</dbReference>
<dbReference type="Gene3D" id="3.30.540.10">
    <property type="entry name" value="Fructose-1,6-Bisphosphatase, subunit A, domain 1"/>
    <property type="match status" value="1"/>
</dbReference>
<dbReference type="PROSITE" id="PS00630">
    <property type="entry name" value="IMP_2"/>
    <property type="match status" value="1"/>
</dbReference>
<evidence type="ECO:0000256" key="1">
    <source>
        <dbReference type="ARBA" id="ARBA00001033"/>
    </source>
</evidence>
<evidence type="ECO:0000313" key="9">
    <source>
        <dbReference type="EMBL" id="KAF2725077.1"/>
    </source>
</evidence>
<keyword evidence="4 7" id="KW-0479">Metal-binding</keyword>
<dbReference type="FunFam" id="3.40.190.80:FF:000012">
    <property type="entry name" value="Inositol-1-monophosphatase"/>
    <property type="match status" value="1"/>
</dbReference>
<dbReference type="GO" id="GO:0006020">
    <property type="term" value="P:inositol metabolic process"/>
    <property type="evidence" value="ECO:0007669"/>
    <property type="project" value="TreeGrafter"/>
</dbReference>
<evidence type="ECO:0000256" key="2">
    <source>
        <dbReference type="ARBA" id="ARBA00001946"/>
    </source>
</evidence>
<organism evidence="9 10">
    <name type="scientific">Polychaeton citri CBS 116435</name>
    <dbReference type="NCBI Taxonomy" id="1314669"/>
    <lineage>
        <taxon>Eukaryota</taxon>
        <taxon>Fungi</taxon>
        <taxon>Dikarya</taxon>
        <taxon>Ascomycota</taxon>
        <taxon>Pezizomycotina</taxon>
        <taxon>Dothideomycetes</taxon>
        <taxon>Dothideomycetidae</taxon>
        <taxon>Capnodiales</taxon>
        <taxon>Capnodiaceae</taxon>
        <taxon>Polychaeton</taxon>
    </lineage>
</organism>
<dbReference type="FunFam" id="3.30.540.10:FF:000004">
    <property type="entry name" value="Inositol-1-monophosphatase"/>
    <property type="match status" value="1"/>
</dbReference>
<protein>
    <recommendedName>
        <fullName evidence="8">Inositol-1-monophosphatase</fullName>
        <ecNumber evidence="8">3.1.3.25</ecNumber>
    </recommendedName>
</protein>
<feature type="binding site" evidence="7">
    <location>
        <position position="71"/>
    </location>
    <ligand>
        <name>Mg(2+)</name>
        <dbReference type="ChEBI" id="CHEBI:18420"/>
        <label>1</label>
        <note>catalytic</note>
    </ligand>
</feature>
<dbReference type="GO" id="GO:0007165">
    <property type="term" value="P:signal transduction"/>
    <property type="evidence" value="ECO:0007669"/>
    <property type="project" value="TreeGrafter"/>
</dbReference>
<dbReference type="PANTHER" id="PTHR20854">
    <property type="entry name" value="INOSITOL MONOPHOSPHATASE"/>
    <property type="match status" value="1"/>
</dbReference>
<evidence type="ECO:0000313" key="10">
    <source>
        <dbReference type="Proteomes" id="UP000799441"/>
    </source>
</evidence>
<comment type="caution">
    <text evidence="9">The sequence shown here is derived from an EMBL/GenBank/DDBJ whole genome shotgun (WGS) entry which is preliminary data.</text>
</comment>
<dbReference type="InterPro" id="IPR020550">
    <property type="entry name" value="Inositol_monophosphatase_CS"/>
</dbReference>
<dbReference type="InterPro" id="IPR000760">
    <property type="entry name" value="Inositol_monophosphatase-like"/>
</dbReference>
<dbReference type="PRINTS" id="PR00377">
    <property type="entry name" value="IMPHPHTASES"/>
</dbReference>
<feature type="binding site" evidence="7">
    <location>
        <position position="92"/>
    </location>
    <ligand>
        <name>Mg(2+)</name>
        <dbReference type="ChEBI" id="CHEBI:18420"/>
        <label>1</label>
        <note>catalytic</note>
    </ligand>
</feature>
<dbReference type="Proteomes" id="UP000799441">
    <property type="component" value="Unassembled WGS sequence"/>
</dbReference>
<sequence>MSTVDLQAVHDLLVDVAYRAGDMINKAKPVAAGSGFKKNTADLVTETDQAVERMVSSILTEKYPDFEFMGEETYKPGDQLSDRPTFIVDPIDGTTNFFHGHPYVCVSLGLAIAQRPVVGVIYNPYTRTLYTGIKGKGSHLTDALHDRARLPLRGPPEPLRDLSHCLVAVEWGSDRDGNDYDVKCNTFRRLCASKEAGGAMVHGIRSLGSAELNLCAVAAGHIDVYWESGCWAWDVCAGWVILEEAGGRMCGANPGDWEPRVDQRRYMACRAGEGQREVIEEFWSCVEGRVEVGYDTAS</sequence>
<name>A0A9P4QHX5_9PEZI</name>
<proteinExistence type="inferred from homology"/>
<evidence type="ECO:0000256" key="8">
    <source>
        <dbReference type="RuleBase" id="RU364068"/>
    </source>
</evidence>
<dbReference type="PROSITE" id="PS00629">
    <property type="entry name" value="IMP_1"/>
    <property type="match status" value="1"/>
</dbReference>
<dbReference type="PANTHER" id="PTHR20854:SF4">
    <property type="entry name" value="INOSITOL-1-MONOPHOSPHATASE-RELATED"/>
    <property type="match status" value="1"/>
</dbReference>
<comment type="similarity">
    <text evidence="3 8">Belongs to the inositol monophosphatase superfamily.</text>
</comment>
<dbReference type="GO" id="GO:0008934">
    <property type="term" value="F:inositol monophosphate 1-phosphatase activity"/>
    <property type="evidence" value="ECO:0007669"/>
    <property type="project" value="InterPro"/>
</dbReference>
<evidence type="ECO:0000256" key="4">
    <source>
        <dbReference type="ARBA" id="ARBA00022723"/>
    </source>
</evidence>
<accession>A0A9P4QHX5</accession>
<comment type="pathway">
    <text evidence="8">Polyol metabolism; myo-inositol biosynthesis; myo-inositol from D-glucose 6-phosphate: step 2/2.</text>
</comment>
<dbReference type="OrthoDB" id="10254945at2759"/>